<evidence type="ECO:0000256" key="4">
    <source>
        <dbReference type="ARBA" id="ARBA00023163"/>
    </source>
</evidence>
<dbReference type="GO" id="GO:0006351">
    <property type="term" value="P:DNA-templated transcription"/>
    <property type="evidence" value="ECO:0007669"/>
    <property type="project" value="TreeGrafter"/>
</dbReference>
<dbReference type="FunFam" id="3.40.190.290:FF:000001">
    <property type="entry name" value="Transcriptional regulator, LysR family"/>
    <property type="match status" value="1"/>
</dbReference>
<feature type="domain" description="HTH lysR-type" evidence="5">
    <location>
        <begin position="1"/>
        <end position="58"/>
    </location>
</feature>
<dbReference type="Proteomes" id="UP000175691">
    <property type="component" value="Unassembled WGS sequence"/>
</dbReference>
<dbReference type="FunFam" id="1.10.10.10:FF:000001">
    <property type="entry name" value="LysR family transcriptional regulator"/>
    <property type="match status" value="1"/>
</dbReference>
<reference evidence="6 7" key="1">
    <citation type="submission" date="2016-08" db="EMBL/GenBank/DDBJ databases">
        <authorList>
            <person name="Seilhamer J.J."/>
        </authorList>
    </citation>
    <scope>NUCLEOTIDE SEQUENCE [LARGE SCALE GENOMIC DNA]</scope>
    <source>
        <strain evidence="6 7">KCTC 42603</strain>
    </source>
</reference>
<proteinExistence type="inferred from homology"/>
<dbReference type="Gene3D" id="1.10.10.10">
    <property type="entry name" value="Winged helix-like DNA-binding domain superfamily/Winged helix DNA-binding domain"/>
    <property type="match status" value="1"/>
</dbReference>
<dbReference type="STRING" id="1656094.BFC18_02845"/>
<keyword evidence="3" id="KW-0238">DNA-binding</keyword>
<dbReference type="PANTHER" id="PTHR30537:SF10">
    <property type="entry name" value="TRANSCRIPTIONAL REGULATOR-RELATED"/>
    <property type="match status" value="1"/>
</dbReference>
<gene>
    <name evidence="6" type="ORF">BFC18_02845</name>
</gene>
<dbReference type="InterPro" id="IPR058163">
    <property type="entry name" value="LysR-type_TF_proteobact-type"/>
</dbReference>
<keyword evidence="2" id="KW-0805">Transcription regulation</keyword>
<evidence type="ECO:0000256" key="3">
    <source>
        <dbReference type="ARBA" id="ARBA00023125"/>
    </source>
</evidence>
<dbReference type="GO" id="GO:0003700">
    <property type="term" value="F:DNA-binding transcription factor activity"/>
    <property type="evidence" value="ECO:0007669"/>
    <property type="project" value="InterPro"/>
</dbReference>
<comment type="similarity">
    <text evidence="1">Belongs to the LysR transcriptional regulatory family.</text>
</comment>
<protein>
    <submittedName>
        <fullName evidence="6">LysR family transcriptional regulator</fullName>
    </submittedName>
</protein>
<dbReference type="Pfam" id="PF03466">
    <property type="entry name" value="LysR_substrate"/>
    <property type="match status" value="1"/>
</dbReference>
<evidence type="ECO:0000313" key="6">
    <source>
        <dbReference type="EMBL" id="OFC72511.1"/>
    </source>
</evidence>
<evidence type="ECO:0000259" key="5">
    <source>
        <dbReference type="PROSITE" id="PS50931"/>
    </source>
</evidence>
<evidence type="ECO:0000256" key="1">
    <source>
        <dbReference type="ARBA" id="ARBA00009437"/>
    </source>
</evidence>
<dbReference type="SUPFAM" id="SSF53850">
    <property type="entry name" value="Periplasmic binding protein-like II"/>
    <property type="match status" value="1"/>
</dbReference>
<name>A0A1E7ZG74_9ALTE</name>
<comment type="caution">
    <text evidence="6">The sequence shown here is derived from an EMBL/GenBank/DDBJ whole genome shotgun (WGS) entry which is preliminary data.</text>
</comment>
<dbReference type="InterPro" id="IPR036388">
    <property type="entry name" value="WH-like_DNA-bd_sf"/>
</dbReference>
<accession>A0A1E7ZG74</accession>
<evidence type="ECO:0000256" key="2">
    <source>
        <dbReference type="ARBA" id="ARBA00023015"/>
    </source>
</evidence>
<sequence length="290" mass="32661">MSWEGITEFVAVVEQRSFTLAAKKLGISTAKVSRQVNLIETRLASKLLNRTTRVVTPTDVGQQFYHQCRHILDQLEDAERFVSDQQLAPSGKLMVTAPVTYGERIIAPVINDFLAEHPRIEVRLNLTNQVLDLVQDNYDLAIRLGHLESSSLIARRLGNRTLYTCASPEYFSEYGTPEAVSDLNRHQCIAGTSAHWQFKVAGRVTTHRISNPRIRCNSGIGIRDAALKHLGIIQLPDYYVAEDIGNGALKAILATQQIDDDGIWAVYPQTRHVSTKVRLLIDYLIEHLYR</sequence>
<dbReference type="SUPFAM" id="SSF46785">
    <property type="entry name" value="Winged helix' DNA-binding domain"/>
    <property type="match status" value="1"/>
</dbReference>
<dbReference type="InterPro" id="IPR036390">
    <property type="entry name" value="WH_DNA-bd_sf"/>
</dbReference>
<dbReference type="InterPro" id="IPR005119">
    <property type="entry name" value="LysR_subst-bd"/>
</dbReference>
<keyword evidence="7" id="KW-1185">Reference proteome</keyword>
<dbReference type="GO" id="GO:0043565">
    <property type="term" value="F:sequence-specific DNA binding"/>
    <property type="evidence" value="ECO:0007669"/>
    <property type="project" value="TreeGrafter"/>
</dbReference>
<dbReference type="Gene3D" id="3.40.190.290">
    <property type="match status" value="1"/>
</dbReference>
<dbReference type="InterPro" id="IPR000847">
    <property type="entry name" value="LysR_HTH_N"/>
</dbReference>
<dbReference type="RefSeq" id="WP_070123425.1">
    <property type="nucleotide sequence ID" value="NZ_MDHN01000004.1"/>
</dbReference>
<dbReference type="Pfam" id="PF00126">
    <property type="entry name" value="HTH_1"/>
    <property type="match status" value="1"/>
</dbReference>
<dbReference type="OrthoDB" id="9786526at2"/>
<dbReference type="PROSITE" id="PS50931">
    <property type="entry name" value="HTH_LYSR"/>
    <property type="match status" value="1"/>
</dbReference>
<dbReference type="AlphaFoldDB" id="A0A1E7ZG74"/>
<dbReference type="PANTHER" id="PTHR30537">
    <property type="entry name" value="HTH-TYPE TRANSCRIPTIONAL REGULATOR"/>
    <property type="match status" value="1"/>
</dbReference>
<evidence type="ECO:0000313" key="7">
    <source>
        <dbReference type="Proteomes" id="UP000175691"/>
    </source>
</evidence>
<dbReference type="EMBL" id="MDHN01000004">
    <property type="protein sequence ID" value="OFC72511.1"/>
    <property type="molecule type" value="Genomic_DNA"/>
</dbReference>
<keyword evidence="4" id="KW-0804">Transcription</keyword>
<organism evidence="6 7">
    <name type="scientific">Alteromonas confluentis</name>
    <dbReference type="NCBI Taxonomy" id="1656094"/>
    <lineage>
        <taxon>Bacteria</taxon>
        <taxon>Pseudomonadati</taxon>
        <taxon>Pseudomonadota</taxon>
        <taxon>Gammaproteobacteria</taxon>
        <taxon>Alteromonadales</taxon>
        <taxon>Alteromonadaceae</taxon>
        <taxon>Alteromonas/Salinimonas group</taxon>
        <taxon>Alteromonas</taxon>
    </lineage>
</organism>